<dbReference type="AlphaFoldDB" id="A0A329UJ06"/>
<reference evidence="1 2" key="1">
    <citation type="submission" date="2018-02" db="EMBL/GenBank/DDBJ databases">
        <title>Complete genome sequencing of Faecalibacterium prausnitzii strains isolated from the human gut.</title>
        <authorList>
            <person name="Fitzgerald B.C."/>
            <person name="Shkoporov A.N."/>
            <person name="Ross P.R."/>
            <person name="Hill C."/>
        </authorList>
    </citation>
    <scope>NUCLEOTIDE SEQUENCE [LARGE SCALE GENOMIC DNA]</scope>
    <source>
        <strain evidence="1 2">APC923/51-1</strain>
    </source>
</reference>
<proteinExistence type="predicted"/>
<protein>
    <recommendedName>
        <fullName evidence="3">Reverse transcriptase domain-containing protein</fullName>
    </recommendedName>
</protein>
<accession>A0A329UJ06</accession>
<comment type="caution">
    <text evidence="1">The sequence shown here is derived from an EMBL/GenBank/DDBJ whole genome shotgun (WGS) entry which is preliminary data.</text>
</comment>
<evidence type="ECO:0008006" key="3">
    <source>
        <dbReference type="Google" id="ProtNLM"/>
    </source>
</evidence>
<dbReference type="InterPro" id="IPR043502">
    <property type="entry name" value="DNA/RNA_pol_sf"/>
</dbReference>
<dbReference type="RefSeq" id="WP_112089923.1">
    <property type="nucleotide sequence ID" value="NZ_JAEKBY010000002.1"/>
</dbReference>
<name>A0A329UJ06_9FIRM</name>
<evidence type="ECO:0000313" key="1">
    <source>
        <dbReference type="EMBL" id="RAW60698.1"/>
    </source>
</evidence>
<evidence type="ECO:0000313" key="2">
    <source>
        <dbReference type="Proteomes" id="UP000251281"/>
    </source>
</evidence>
<gene>
    <name evidence="1" type="ORF">C4N24_00915</name>
</gene>
<sequence length="414" mass="47356">MKTKRYLSLNHEMCERAVLEAFDKKWFRRDYLATVEKYGGVSRAQLSSAARVNDWNPRLEAVNGIALEMEQRIEDLLDGETDDLDLDPVSVFYRIDGISMKRRELSNCCPMHQAFGHLAVLGLRPLLQAKLLPYQFASIPGKGQIALKRQVERWLRRKSLGIQYAIKLDVQGAYAHTKQELVMKILQKEIPGATWLLAVVKCLLAMAPGEGLLIGGYLEAWLFNLVASYMLVKVMSYAKIRRGASTRFVIRSGSYMDDLVLFGRRWADIQSAARKLTKWALTELGLTIKNEWVRVDFLSAAEEHQRRHLTGAAKGCPGLDMAGYVMHRTYTTIRPRIFLRARRQYIRAKADVSRNGYVPVWRSYKLVSYNGYFDWTKSRAISEALKQKKLFTAAKVAIRVTTQRNAMKKVRIAA</sequence>
<dbReference type="EMBL" id="PRLD01000001">
    <property type="protein sequence ID" value="RAW60698.1"/>
    <property type="molecule type" value="Genomic_DNA"/>
</dbReference>
<organism evidence="1 2">
    <name type="scientific">Faecalibacterium prausnitzii</name>
    <dbReference type="NCBI Taxonomy" id="853"/>
    <lineage>
        <taxon>Bacteria</taxon>
        <taxon>Bacillati</taxon>
        <taxon>Bacillota</taxon>
        <taxon>Clostridia</taxon>
        <taxon>Eubacteriales</taxon>
        <taxon>Oscillospiraceae</taxon>
        <taxon>Faecalibacterium</taxon>
    </lineage>
</organism>
<dbReference type="Proteomes" id="UP000251281">
    <property type="component" value="Unassembled WGS sequence"/>
</dbReference>
<dbReference type="SUPFAM" id="SSF56672">
    <property type="entry name" value="DNA/RNA polymerases"/>
    <property type="match status" value="1"/>
</dbReference>